<dbReference type="SUPFAM" id="SSF53800">
    <property type="entry name" value="Chelatase"/>
    <property type="match status" value="2"/>
</dbReference>
<keyword evidence="1" id="KW-1133">Transmembrane helix</keyword>
<name>A0A1T4JSY8_9FIRM</name>
<protein>
    <submittedName>
        <fullName evidence="2">Ferrochelatase</fullName>
    </submittedName>
</protein>
<keyword evidence="1" id="KW-0812">Transmembrane</keyword>
<feature type="transmembrane region" description="Helical" evidence="1">
    <location>
        <begin position="32"/>
        <end position="49"/>
    </location>
</feature>
<reference evidence="2 3" key="1">
    <citation type="submission" date="2017-02" db="EMBL/GenBank/DDBJ databases">
        <authorList>
            <person name="Peterson S.W."/>
        </authorList>
    </citation>
    <scope>NUCLEOTIDE SEQUENCE [LARGE SCALE GENOMIC DNA]</scope>
    <source>
        <strain evidence="2 3">DSM 15102</strain>
    </source>
</reference>
<gene>
    <name evidence="2" type="ORF">SAMN02745973_00069</name>
</gene>
<dbReference type="Gene3D" id="3.40.50.1400">
    <property type="match status" value="1"/>
</dbReference>
<keyword evidence="1" id="KW-0472">Membrane</keyword>
<accession>A0A1T4JSY8</accession>
<proteinExistence type="predicted"/>
<sequence length="399" mass="47472">MNVKEKLIFSILGLLIGYFFVGYLTWSIKSEDISLIILCMIIFITINILKLMRYKKKCIKIILIGIVISYLFNSVYLYYDRVKIQFPSKIESNFEENKKDAIILVFPANPPLYQRNNWSQMIYNSCEYSNLQKILLFPFILNKYKDIYKEIGKDPSEELSVDFFEKVKKEDFKNKELYFSFLNHKPILEEQVIKAMQEGAQEIYVVNMLLDQSDQWFQIQERIEKIRFCNYNTEIIYLEPFWKSKELMNSYRKEIRKLTHKSSKQNIGILFVGKGCKRNVQEEYTDSIYQQTLFAKEIKEKLLLDGYDKNNIMISYLNDKKFSIKDVLSQLLEQGITELIIIPIYIPFTSIESKKIIPEIINKMEIPLSMQIKYITHWNLGGEFIQEIKENIKTIENNL</sequence>
<evidence type="ECO:0000313" key="3">
    <source>
        <dbReference type="Proteomes" id="UP000196365"/>
    </source>
</evidence>
<organism evidence="2 3">
    <name type="scientific">Garciella nitratireducens DSM 15102</name>
    <dbReference type="NCBI Taxonomy" id="1121911"/>
    <lineage>
        <taxon>Bacteria</taxon>
        <taxon>Bacillati</taxon>
        <taxon>Bacillota</taxon>
        <taxon>Clostridia</taxon>
        <taxon>Eubacteriales</taxon>
        <taxon>Eubacteriaceae</taxon>
        <taxon>Garciella</taxon>
    </lineage>
</organism>
<dbReference type="EMBL" id="FUWV01000001">
    <property type="protein sequence ID" value="SJZ33310.1"/>
    <property type="molecule type" value="Genomic_DNA"/>
</dbReference>
<dbReference type="Proteomes" id="UP000196365">
    <property type="component" value="Unassembled WGS sequence"/>
</dbReference>
<feature type="transmembrane region" description="Helical" evidence="1">
    <location>
        <begin position="7"/>
        <end position="26"/>
    </location>
</feature>
<evidence type="ECO:0000313" key="2">
    <source>
        <dbReference type="EMBL" id="SJZ33310.1"/>
    </source>
</evidence>
<dbReference type="AlphaFoldDB" id="A0A1T4JSY8"/>
<keyword evidence="3" id="KW-1185">Reference proteome</keyword>
<dbReference type="OrthoDB" id="1949854at2"/>
<dbReference type="RefSeq" id="WP_087677527.1">
    <property type="nucleotide sequence ID" value="NZ_FUWV01000001.1"/>
</dbReference>
<evidence type="ECO:0000256" key="1">
    <source>
        <dbReference type="SAM" id="Phobius"/>
    </source>
</evidence>
<feature type="transmembrane region" description="Helical" evidence="1">
    <location>
        <begin position="61"/>
        <end position="79"/>
    </location>
</feature>